<protein>
    <submittedName>
        <fullName evidence="1">Uncharacterized protein (TIGR02453 family)</fullName>
    </submittedName>
</protein>
<accession>A0A562SLF2</accession>
<dbReference type="PANTHER" id="PTHR36452">
    <property type="entry name" value="CHROMOSOME 12, WHOLE GENOME SHOTGUN SEQUENCE"/>
    <property type="match status" value="1"/>
</dbReference>
<gene>
    <name evidence="1" type="ORF">IQ13_2558</name>
</gene>
<name>A0A562SLF2_9BACT</name>
<dbReference type="Proteomes" id="UP000316167">
    <property type="component" value="Unassembled WGS sequence"/>
</dbReference>
<proteinExistence type="predicted"/>
<evidence type="ECO:0000313" key="1">
    <source>
        <dbReference type="EMBL" id="TWI81540.1"/>
    </source>
</evidence>
<dbReference type="InterPro" id="IPR015996">
    <property type="entry name" value="UCP028451"/>
</dbReference>
<dbReference type="PIRSF" id="PIRSF028451">
    <property type="entry name" value="UCP028451"/>
    <property type="match status" value="1"/>
</dbReference>
<dbReference type="AlphaFoldDB" id="A0A562SLF2"/>
<sequence length="224" mass="25516">MLQTSTLKFLKDLQKNNNKPWFDANRKAYEAAKADYLSFVQAVIEKHSKKDPSIAHLVAKDCIFRINRDVRFSKDKSPYKTNMGAYMTKDGKKSFSAGYYFHMEPGGSFAGGGLYMPPPELLKNVRQEIDYNWKEFQKIINSKKFKEVFGDLSTEGDMKLSRPPKGYEADNPAIEYIKLKSWVGTQAFSDADLTSKDLVKKVCTNFETLQPLIVFLNEGLHAGE</sequence>
<dbReference type="PANTHER" id="PTHR36452:SF1">
    <property type="entry name" value="DUF2461 DOMAIN-CONTAINING PROTEIN"/>
    <property type="match status" value="1"/>
</dbReference>
<evidence type="ECO:0000313" key="2">
    <source>
        <dbReference type="Proteomes" id="UP000316167"/>
    </source>
</evidence>
<dbReference type="RefSeq" id="WP_144886728.1">
    <property type="nucleotide sequence ID" value="NZ_VLLE01000004.1"/>
</dbReference>
<comment type="caution">
    <text evidence="1">The sequence shown here is derived from an EMBL/GenBank/DDBJ whole genome shotgun (WGS) entry which is preliminary data.</text>
</comment>
<dbReference type="NCBIfam" id="TIGR02453">
    <property type="entry name" value="TIGR02453 family protein"/>
    <property type="match status" value="1"/>
</dbReference>
<dbReference type="Pfam" id="PF09365">
    <property type="entry name" value="DUF2461"/>
    <property type="match status" value="1"/>
</dbReference>
<reference evidence="1 2" key="1">
    <citation type="journal article" date="2015" name="Stand. Genomic Sci.">
        <title>Genomic Encyclopedia of Bacterial and Archaeal Type Strains, Phase III: the genomes of soil and plant-associated and newly described type strains.</title>
        <authorList>
            <person name="Whitman W.B."/>
            <person name="Woyke T."/>
            <person name="Klenk H.P."/>
            <person name="Zhou Y."/>
            <person name="Lilburn T.G."/>
            <person name="Beck B.J."/>
            <person name="De Vos P."/>
            <person name="Vandamme P."/>
            <person name="Eisen J.A."/>
            <person name="Garrity G."/>
            <person name="Hugenholtz P."/>
            <person name="Kyrpides N.C."/>
        </authorList>
    </citation>
    <scope>NUCLEOTIDE SEQUENCE [LARGE SCALE GENOMIC DNA]</scope>
    <source>
        <strain evidence="1 2">CGMCC 1.7271</strain>
    </source>
</reference>
<keyword evidence="2" id="KW-1185">Reference proteome</keyword>
<dbReference type="OrthoDB" id="9794241at2"/>
<dbReference type="InterPro" id="IPR012808">
    <property type="entry name" value="CHP02453"/>
</dbReference>
<organism evidence="1 2">
    <name type="scientific">Lacibacter cauensis</name>
    <dbReference type="NCBI Taxonomy" id="510947"/>
    <lineage>
        <taxon>Bacteria</taxon>
        <taxon>Pseudomonadati</taxon>
        <taxon>Bacteroidota</taxon>
        <taxon>Chitinophagia</taxon>
        <taxon>Chitinophagales</taxon>
        <taxon>Chitinophagaceae</taxon>
        <taxon>Lacibacter</taxon>
    </lineage>
</organism>
<dbReference type="EMBL" id="VLLE01000004">
    <property type="protein sequence ID" value="TWI81540.1"/>
    <property type="molecule type" value="Genomic_DNA"/>
</dbReference>